<dbReference type="Proteomes" id="UP001301012">
    <property type="component" value="Unassembled WGS sequence"/>
</dbReference>
<reference evidence="1 2" key="1">
    <citation type="submission" date="2023-05" db="EMBL/GenBank/DDBJ databases">
        <title>Rombocin, a short stable natural nisin variant, displays selective antimicrobial activity against Listeria monocytogenes and employs dual mode of action to kill target bacterial strains.</title>
        <authorList>
            <person name="Wambui J."/>
            <person name="Stephan R."/>
            <person name="Kuipers O.P."/>
        </authorList>
    </citation>
    <scope>NUCLEOTIDE SEQUENCE [LARGE SCALE GENOMIC DNA]</scope>
    <source>
        <strain evidence="1 2">RC002</strain>
    </source>
</reference>
<dbReference type="PANTHER" id="PTHR36195">
    <property type="entry name" value="DOMAIN PROTEIN, PUTATIVE (AFU_ORTHOLOGUE AFUA_5G01990)-RELATED-RELATED"/>
    <property type="match status" value="1"/>
</dbReference>
<organism evidence="1 2">
    <name type="scientific">Romboutsia sedimentorum</name>
    <dbReference type="NCBI Taxonomy" id="1368474"/>
    <lineage>
        <taxon>Bacteria</taxon>
        <taxon>Bacillati</taxon>
        <taxon>Bacillota</taxon>
        <taxon>Clostridia</taxon>
        <taxon>Peptostreptococcales</taxon>
        <taxon>Peptostreptococcaceae</taxon>
        <taxon>Romboutsia</taxon>
    </lineage>
</organism>
<comment type="caution">
    <text evidence="1">The sequence shown here is derived from an EMBL/GenBank/DDBJ whole genome shotgun (WGS) entry which is preliminary data.</text>
</comment>
<dbReference type="SUPFAM" id="SSF56634">
    <property type="entry name" value="Heme-dependent catalase-like"/>
    <property type="match status" value="1"/>
</dbReference>
<dbReference type="RefSeq" id="WP_284133082.1">
    <property type="nucleotide sequence ID" value="NZ_JASKYM010000005.1"/>
</dbReference>
<protein>
    <recommendedName>
        <fullName evidence="3">Catalase</fullName>
    </recommendedName>
</protein>
<gene>
    <name evidence="1" type="ORF">QOZ84_11380</name>
</gene>
<dbReference type="PANTHER" id="PTHR36195:SF4">
    <property type="entry name" value="DOMAIN PROTEIN, PUTATIVE (AFU_ORTHOLOGUE AFUA_5G01990)-RELATED"/>
    <property type="match status" value="1"/>
</dbReference>
<dbReference type="EMBL" id="JASKYM010000005">
    <property type="protein sequence ID" value="MDK2564152.1"/>
    <property type="molecule type" value="Genomic_DNA"/>
</dbReference>
<evidence type="ECO:0008006" key="3">
    <source>
        <dbReference type="Google" id="ProtNLM"/>
    </source>
</evidence>
<evidence type="ECO:0000313" key="2">
    <source>
        <dbReference type="Proteomes" id="UP001301012"/>
    </source>
</evidence>
<name>A0ABT7EB40_9FIRM</name>
<dbReference type="InterPro" id="IPR020835">
    <property type="entry name" value="Catalase_sf"/>
</dbReference>
<dbReference type="Gene3D" id="2.40.180.10">
    <property type="entry name" value="Catalase core domain"/>
    <property type="match status" value="1"/>
</dbReference>
<evidence type="ECO:0000313" key="1">
    <source>
        <dbReference type="EMBL" id="MDK2564152.1"/>
    </source>
</evidence>
<keyword evidence="2" id="KW-1185">Reference proteome</keyword>
<proteinExistence type="predicted"/>
<accession>A0ABT7EB40</accession>
<sequence length="330" mass="38447">MPKYTQQQLTQNIINMLKEKLQKDYSPGSTKRDAHPKSLGLLKAYFIVEKNLPPKYKVGIFKEEKTYSTFIRISNSSPKINSDKMKDFRGFSLKLLDVHGPRCSKDEKTTQDFLFINNETMPIGTLKLFHDAIYYTTKSNPFIFGVKLLFSGKIGILKDIRQNQKHDSSPLDIRYFSTTPYMFGEKKVKYSLVPRSIYKSKLPKDMSSTYLTNNMKTHLDNHEAVFDFMVQFQTKGMPINDASVKWSESKSPFIKLATLKIPIQEFTTKEREELGEVLSFSPAHSLVSHRPIGDINIARIKIYEEMSRFRHDRNKEELFEPNEKKFRNIN</sequence>